<dbReference type="InterPro" id="IPR029016">
    <property type="entry name" value="GAF-like_dom_sf"/>
</dbReference>
<evidence type="ECO:0000256" key="3">
    <source>
        <dbReference type="ARBA" id="ARBA00023163"/>
    </source>
</evidence>
<dbReference type="PROSITE" id="PS51078">
    <property type="entry name" value="ICLR_ED"/>
    <property type="match status" value="1"/>
</dbReference>
<keyword evidence="1" id="KW-0805">Transcription regulation</keyword>
<dbReference type="InterPro" id="IPR036388">
    <property type="entry name" value="WH-like_DNA-bd_sf"/>
</dbReference>
<dbReference type="SUPFAM" id="SSF55781">
    <property type="entry name" value="GAF domain-like"/>
    <property type="match status" value="1"/>
</dbReference>
<dbReference type="SMART" id="SM00346">
    <property type="entry name" value="HTH_ICLR"/>
    <property type="match status" value="1"/>
</dbReference>
<dbReference type="GO" id="GO:0003700">
    <property type="term" value="F:DNA-binding transcription factor activity"/>
    <property type="evidence" value="ECO:0007669"/>
    <property type="project" value="TreeGrafter"/>
</dbReference>
<keyword evidence="3" id="KW-0804">Transcription</keyword>
<evidence type="ECO:0000256" key="4">
    <source>
        <dbReference type="ARBA" id="ARBA00058938"/>
    </source>
</evidence>
<dbReference type="Pfam" id="PF09339">
    <property type="entry name" value="HTH_IclR"/>
    <property type="match status" value="1"/>
</dbReference>
<dbReference type="InterPro" id="IPR014757">
    <property type="entry name" value="Tscrpt_reg_IclR_C"/>
</dbReference>
<comment type="function">
    <text evidence="4">May be an activator protein for the gylABX operon.</text>
</comment>
<feature type="domain" description="HTH iclR-type" evidence="6">
    <location>
        <begin position="9"/>
        <end position="71"/>
    </location>
</feature>
<dbReference type="SUPFAM" id="SSF46785">
    <property type="entry name" value="Winged helix' DNA-binding domain"/>
    <property type="match status" value="1"/>
</dbReference>
<evidence type="ECO:0000256" key="5">
    <source>
        <dbReference type="ARBA" id="ARBA00070406"/>
    </source>
</evidence>
<dbReference type="Gene3D" id="3.30.450.40">
    <property type="match status" value="1"/>
</dbReference>
<feature type="domain" description="IclR-ED" evidence="7">
    <location>
        <begin position="72"/>
        <end position="258"/>
    </location>
</feature>
<accession>A0A1T4WHV6</accession>
<evidence type="ECO:0000256" key="2">
    <source>
        <dbReference type="ARBA" id="ARBA00023125"/>
    </source>
</evidence>
<keyword evidence="9" id="KW-1185">Reference proteome</keyword>
<dbReference type="STRING" id="1147123.SAMN05443428_101202"/>
<dbReference type="Pfam" id="PF01614">
    <property type="entry name" value="IclR_C"/>
    <property type="match status" value="1"/>
</dbReference>
<protein>
    <recommendedName>
        <fullName evidence="5">Glycerol operon regulatory protein</fullName>
    </recommendedName>
</protein>
<proteinExistence type="predicted"/>
<dbReference type="Gene3D" id="1.10.10.10">
    <property type="entry name" value="Winged helix-like DNA-binding domain superfamily/Winged helix DNA-binding domain"/>
    <property type="match status" value="1"/>
</dbReference>
<organism evidence="8 9">
    <name type="scientific">Caloramator quimbayensis</name>
    <dbReference type="NCBI Taxonomy" id="1147123"/>
    <lineage>
        <taxon>Bacteria</taxon>
        <taxon>Bacillati</taxon>
        <taxon>Bacillota</taxon>
        <taxon>Clostridia</taxon>
        <taxon>Eubacteriales</taxon>
        <taxon>Clostridiaceae</taxon>
        <taxon>Caloramator</taxon>
    </lineage>
</organism>
<dbReference type="GO" id="GO:0003677">
    <property type="term" value="F:DNA binding"/>
    <property type="evidence" value="ECO:0007669"/>
    <property type="project" value="UniProtKB-KW"/>
</dbReference>
<evidence type="ECO:0000313" key="9">
    <source>
        <dbReference type="Proteomes" id="UP000190105"/>
    </source>
</evidence>
<dbReference type="PANTHER" id="PTHR30136:SF35">
    <property type="entry name" value="HTH-TYPE TRANSCRIPTIONAL REGULATOR RV1719"/>
    <property type="match status" value="1"/>
</dbReference>
<dbReference type="OrthoDB" id="9791752at2"/>
<dbReference type="PROSITE" id="PS51077">
    <property type="entry name" value="HTH_ICLR"/>
    <property type="match status" value="1"/>
</dbReference>
<dbReference type="GO" id="GO:0045892">
    <property type="term" value="P:negative regulation of DNA-templated transcription"/>
    <property type="evidence" value="ECO:0007669"/>
    <property type="project" value="TreeGrafter"/>
</dbReference>
<evidence type="ECO:0000259" key="7">
    <source>
        <dbReference type="PROSITE" id="PS51078"/>
    </source>
</evidence>
<sequence>MTKESESNVQSVERAILILEKLSEEKKGCGVTKISKDVGLSKSTVHRLLLTLMNKGYVEKEIDSDNYRLGKRILYLANSILDSLDIGNVSRPYLKKLAQVTDQVVHLAVLDGDKAIYIDKVESDTNKRSVRMNSQIGKRIPLYCTAVGKVLLWDYDENFIKALIKEKDMIKYTQNTITNIDGLINELKKSKERCYAVDEVEFEEGIRCIAAPIYNREGKAEAAASISGLTIHMTDDKMKEIKKILIEITEEISYQLGYIKNK</sequence>
<evidence type="ECO:0000259" key="6">
    <source>
        <dbReference type="PROSITE" id="PS51077"/>
    </source>
</evidence>
<keyword evidence="2" id="KW-0238">DNA-binding</keyword>
<dbReference type="RefSeq" id="WP_078695235.1">
    <property type="nucleotide sequence ID" value="NZ_FUYH01000001.1"/>
</dbReference>
<name>A0A1T4WHV6_9CLOT</name>
<dbReference type="FunFam" id="1.10.10.10:FF:000056">
    <property type="entry name" value="IclR family transcriptional regulator"/>
    <property type="match status" value="1"/>
</dbReference>
<evidence type="ECO:0000313" key="8">
    <source>
        <dbReference type="EMBL" id="SKA76485.1"/>
    </source>
</evidence>
<dbReference type="InterPro" id="IPR050707">
    <property type="entry name" value="HTH_MetabolicPath_Reg"/>
</dbReference>
<evidence type="ECO:0000256" key="1">
    <source>
        <dbReference type="ARBA" id="ARBA00023015"/>
    </source>
</evidence>
<dbReference type="EMBL" id="FUYH01000001">
    <property type="protein sequence ID" value="SKA76485.1"/>
    <property type="molecule type" value="Genomic_DNA"/>
</dbReference>
<gene>
    <name evidence="8" type="ORF">SAMN05443428_101202</name>
</gene>
<reference evidence="9" key="1">
    <citation type="submission" date="2017-02" db="EMBL/GenBank/DDBJ databases">
        <authorList>
            <person name="Varghese N."/>
            <person name="Submissions S."/>
        </authorList>
    </citation>
    <scope>NUCLEOTIDE SEQUENCE [LARGE SCALE GENOMIC DNA]</scope>
    <source>
        <strain evidence="9">USBA 833</strain>
    </source>
</reference>
<dbReference type="AlphaFoldDB" id="A0A1T4WHV6"/>
<dbReference type="InterPro" id="IPR005471">
    <property type="entry name" value="Tscrpt_reg_IclR_N"/>
</dbReference>
<dbReference type="InterPro" id="IPR036390">
    <property type="entry name" value="WH_DNA-bd_sf"/>
</dbReference>
<dbReference type="Proteomes" id="UP000190105">
    <property type="component" value="Unassembled WGS sequence"/>
</dbReference>
<dbReference type="PANTHER" id="PTHR30136">
    <property type="entry name" value="HELIX-TURN-HELIX TRANSCRIPTIONAL REGULATOR, ICLR FAMILY"/>
    <property type="match status" value="1"/>
</dbReference>